<dbReference type="AlphaFoldDB" id="A0A7S1FVF6"/>
<feature type="compositionally biased region" description="Basic and acidic residues" evidence="1">
    <location>
        <begin position="144"/>
        <end position="155"/>
    </location>
</feature>
<feature type="compositionally biased region" description="Low complexity" evidence="1">
    <location>
        <begin position="39"/>
        <end position="50"/>
    </location>
</feature>
<dbReference type="EMBL" id="HBFR01024098">
    <property type="protein sequence ID" value="CAD8890084.1"/>
    <property type="molecule type" value="Transcribed_RNA"/>
</dbReference>
<feature type="compositionally biased region" description="Basic and acidic residues" evidence="1">
    <location>
        <begin position="268"/>
        <end position="296"/>
    </location>
</feature>
<feature type="region of interest" description="Disordered" evidence="1">
    <location>
        <begin position="133"/>
        <end position="375"/>
    </location>
</feature>
<protein>
    <submittedName>
        <fullName evidence="2">Uncharacterized protein</fullName>
    </submittedName>
</protein>
<gene>
    <name evidence="2" type="ORF">CHYS00102_LOCUS17289</name>
</gene>
<proteinExistence type="predicted"/>
<sequence length="375" mass="39742">MTDTASAAAAAFFASKKKTGRKKKFNANKISIGAMPSSGPAGTEAAGAAGEHGLGNEIHVDAPKLSRAAVLDDLLGGPDDGWTDPGKASHPPSSSSAASKKKPKEVGELLDMSALVARRAVEDDIVERLRIEETRGLLQAAADAQKKKEAEETGKRSPAAEPPAAVTPAPAPTRDGKWVPPHLRGRPAVSAAPMGLGSAMRRTGKKVDTGDERSFPTLSQGVAAVAQEEEAAKKQSARGGTRTSTSATPTTTSGLATNTSWAAQARKRREEMEKEKAKERLMMETNKETQREEVRGDAIFFAQAKKHQGKEKEALKQTPETQPPPHTPHLTTAVDTTNTTATAAPPTSTTKPAVPELKKERKKKKKKDLSTFKAK</sequence>
<feature type="compositionally biased region" description="Basic and acidic residues" evidence="1">
    <location>
        <begin position="205"/>
        <end position="214"/>
    </location>
</feature>
<feature type="compositionally biased region" description="Low complexity" evidence="1">
    <location>
        <begin position="83"/>
        <end position="98"/>
    </location>
</feature>
<reference evidence="2" key="1">
    <citation type="submission" date="2021-01" db="EMBL/GenBank/DDBJ databases">
        <authorList>
            <person name="Corre E."/>
            <person name="Pelletier E."/>
            <person name="Niang G."/>
            <person name="Scheremetjew M."/>
            <person name="Finn R."/>
            <person name="Kale V."/>
            <person name="Holt S."/>
            <person name="Cochrane G."/>
            <person name="Meng A."/>
            <person name="Brown T."/>
            <person name="Cohen L."/>
        </authorList>
    </citation>
    <scope>NUCLEOTIDE SEQUENCE</scope>
    <source>
        <strain evidence="2">308</strain>
    </source>
</reference>
<feature type="compositionally biased region" description="Low complexity" evidence="1">
    <location>
        <begin position="328"/>
        <end position="355"/>
    </location>
</feature>
<feature type="region of interest" description="Disordered" evidence="1">
    <location>
        <begin position="71"/>
        <end position="105"/>
    </location>
</feature>
<evidence type="ECO:0000256" key="1">
    <source>
        <dbReference type="SAM" id="MobiDB-lite"/>
    </source>
</evidence>
<organism evidence="2">
    <name type="scientific">Corethron hystrix</name>
    <dbReference type="NCBI Taxonomy" id="216773"/>
    <lineage>
        <taxon>Eukaryota</taxon>
        <taxon>Sar</taxon>
        <taxon>Stramenopiles</taxon>
        <taxon>Ochrophyta</taxon>
        <taxon>Bacillariophyta</taxon>
        <taxon>Coscinodiscophyceae</taxon>
        <taxon>Corethrophycidae</taxon>
        <taxon>Corethrales</taxon>
        <taxon>Corethraceae</taxon>
        <taxon>Corethron</taxon>
    </lineage>
</organism>
<accession>A0A7S1FVF6</accession>
<name>A0A7S1FVF6_9STRA</name>
<feature type="compositionally biased region" description="Low complexity" evidence="1">
    <location>
        <begin position="237"/>
        <end position="264"/>
    </location>
</feature>
<feature type="region of interest" description="Disordered" evidence="1">
    <location>
        <begin position="31"/>
        <end position="50"/>
    </location>
</feature>
<evidence type="ECO:0000313" key="2">
    <source>
        <dbReference type="EMBL" id="CAD8890084.1"/>
    </source>
</evidence>